<organism evidence="4 5">
    <name type="scientific">Hydrogenovibrio marinus</name>
    <dbReference type="NCBI Taxonomy" id="28885"/>
    <lineage>
        <taxon>Bacteria</taxon>
        <taxon>Pseudomonadati</taxon>
        <taxon>Pseudomonadota</taxon>
        <taxon>Gammaproteobacteria</taxon>
        <taxon>Thiotrichales</taxon>
        <taxon>Piscirickettsiaceae</taxon>
        <taxon>Hydrogenovibrio</taxon>
    </lineage>
</organism>
<dbReference type="EMBL" id="JMIU01000001">
    <property type="protein sequence ID" value="KDN95428.1"/>
    <property type="molecule type" value="Genomic_DNA"/>
</dbReference>
<dbReference type="InterPro" id="IPR041561">
    <property type="entry name" value="PglD_N"/>
</dbReference>
<dbReference type="Proteomes" id="UP000027341">
    <property type="component" value="Unassembled WGS sequence"/>
</dbReference>
<dbReference type="InterPro" id="IPR050179">
    <property type="entry name" value="Trans_hexapeptide_repeat"/>
</dbReference>
<accession>A0A066ZNM7</accession>
<dbReference type="AlphaFoldDB" id="A0A066ZNM7"/>
<dbReference type="SUPFAM" id="SSF51161">
    <property type="entry name" value="Trimeric LpxA-like enzymes"/>
    <property type="match status" value="1"/>
</dbReference>
<keyword evidence="4" id="KW-0808">Transferase</keyword>
<dbReference type="PANTHER" id="PTHR43300">
    <property type="entry name" value="ACETYLTRANSFERASE"/>
    <property type="match status" value="1"/>
</dbReference>
<dbReference type="PANTHER" id="PTHR43300:SF7">
    <property type="entry name" value="UDP-N-ACETYLBACILLOSAMINE N-ACETYLTRANSFERASE"/>
    <property type="match status" value="1"/>
</dbReference>
<reference evidence="4 5" key="1">
    <citation type="submission" date="2014-04" db="EMBL/GenBank/DDBJ databases">
        <title>Draft genome sequence of Hydrogenovibrio marinus MH-110, a model organism for aerobic H2 metabolism.</title>
        <authorList>
            <person name="Cha H.J."/>
            <person name="Jo B.H."/>
            <person name="Hwang B.H."/>
        </authorList>
    </citation>
    <scope>NUCLEOTIDE SEQUENCE [LARGE SCALE GENOMIC DNA]</scope>
    <source>
        <strain evidence="4 5">MH-110</strain>
    </source>
</reference>
<dbReference type="Gene3D" id="2.160.10.10">
    <property type="entry name" value="Hexapeptide repeat proteins"/>
    <property type="match status" value="1"/>
</dbReference>
<dbReference type="STRING" id="28885.EI16_03770"/>
<dbReference type="Pfam" id="PF17836">
    <property type="entry name" value="PglD_N"/>
    <property type="match status" value="1"/>
</dbReference>
<dbReference type="InterPro" id="IPR020019">
    <property type="entry name" value="AcTrfase_PglD-like"/>
</dbReference>
<gene>
    <name evidence="4" type="ORF">EI16_03770</name>
</gene>
<comment type="similarity">
    <text evidence="1">Belongs to the transferase hexapeptide repeat family.</text>
</comment>
<dbReference type="NCBIfam" id="TIGR03570">
    <property type="entry name" value="NeuD_NnaD"/>
    <property type="match status" value="1"/>
</dbReference>
<evidence type="ECO:0000256" key="2">
    <source>
        <dbReference type="PIRSR" id="PIRSR620019-2"/>
    </source>
</evidence>
<keyword evidence="5" id="KW-1185">Reference proteome</keyword>
<dbReference type="RefSeq" id="WP_051622996.1">
    <property type="nucleotide sequence ID" value="NZ_AP020335.1"/>
</dbReference>
<sequence>MKTPLLLIGGGGHCASVIDVIEANDSFEIVGIVEAPGAETKSLLGYPVIGTDDHLSELLKTTQNCVITVGQIEHAAVRKSLFAKVKKLGGQLPSIVSPLARVARSARLGEGVVVMHHAIVNHFASIGDNSIINHKALVEHGALVGKHCHISTSATLNGDVEVSDECFVGSGAVLVQGVMIPENSLVGAGAVVTHHLQTPGVYVGCPAVLKKPRSISRDDHLGDN</sequence>
<evidence type="ECO:0000259" key="3">
    <source>
        <dbReference type="Pfam" id="PF17836"/>
    </source>
</evidence>
<protein>
    <submittedName>
        <fullName evidence="4">Acetyltransferase</fullName>
    </submittedName>
</protein>
<dbReference type="GO" id="GO:0016740">
    <property type="term" value="F:transferase activity"/>
    <property type="evidence" value="ECO:0007669"/>
    <property type="project" value="UniProtKB-KW"/>
</dbReference>
<dbReference type="Gene3D" id="3.40.50.20">
    <property type="match status" value="1"/>
</dbReference>
<dbReference type="CDD" id="cd03360">
    <property type="entry name" value="LbH_AT_putative"/>
    <property type="match status" value="1"/>
</dbReference>
<feature type="binding site" evidence="2">
    <location>
        <position position="149"/>
    </location>
    <ligand>
        <name>acetyl-CoA</name>
        <dbReference type="ChEBI" id="CHEBI:57288"/>
    </ligand>
</feature>
<evidence type="ECO:0000313" key="4">
    <source>
        <dbReference type="EMBL" id="KDN95428.1"/>
    </source>
</evidence>
<proteinExistence type="inferred from homology"/>
<dbReference type="InterPro" id="IPR011004">
    <property type="entry name" value="Trimer_LpxA-like_sf"/>
</dbReference>
<feature type="domain" description="PglD N-terminal" evidence="3">
    <location>
        <begin position="5"/>
        <end position="84"/>
    </location>
</feature>
<evidence type="ECO:0000256" key="1">
    <source>
        <dbReference type="ARBA" id="ARBA00007274"/>
    </source>
</evidence>
<comment type="caution">
    <text evidence="4">The sequence shown here is derived from an EMBL/GenBank/DDBJ whole genome shotgun (WGS) entry which is preliminary data.</text>
</comment>
<evidence type="ECO:0000313" key="5">
    <source>
        <dbReference type="Proteomes" id="UP000027341"/>
    </source>
</evidence>
<name>A0A066ZNM7_HYDMR</name>